<accession>A0A4S4F2W3</accession>
<dbReference type="PANTHER" id="PTHR33021">
    <property type="entry name" value="BLUE COPPER PROTEIN"/>
    <property type="match status" value="1"/>
</dbReference>
<dbReference type="InterPro" id="IPR008972">
    <property type="entry name" value="Cupredoxin"/>
</dbReference>
<name>A0A4S4F2W3_CAMSN</name>
<gene>
    <name evidence="15" type="ORF">TEA_000868</name>
</gene>
<keyword evidence="9" id="KW-0472">Membrane</keyword>
<dbReference type="Gene3D" id="2.60.40.420">
    <property type="entry name" value="Cupredoxins - blue copper proteins"/>
    <property type="match status" value="1"/>
</dbReference>
<evidence type="ECO:0000256" key="4">
    <source>
        <dbReference type="ARBA" id="ARBA00022723"/>
    </source>
</evidence>
<reference evidence="15 16" key="1">
    <citation type="journal article" date="2018" name="Proc. Natl. Acad. Sci. U.S.A.">
        <title>Draft genome sequence of Camellia sinensis var. sinensis provides insights into the evolution of the tea genome and tea quality.</title>
        <authorList>
            <person name="Wei C."/>
            <person name="Yang H."/>
            <person name="Wang S."/>
            <person name="Zhao J."/>
            <person name="Liu C."/>
            <person name="Gao L."/>
            <person name="Xia E."/>
            <person name="Lu Y."/>
            <person name="Tai Y."/>
            <person name="She G."/>
            <person name="Sun J."/>
            <person name="Cao H."/>
            <person name="Tong W."/>
            <person name="Gao Q."/>
            <person name="Li Y."/>
            <person name="Deng W."/>
            <person name="Jiang X."/>
            <person name="Wang W."/>
            <person name="Chen Q."/>
            <person name="Zhang S."/>
            <person name="Li H."/>
            <person name="Wu J."/>
            <person name="Wang P."/>
            <person name="Li P."/>
            <person name="Shi C."/>
            <person name="Zheng F."/>
            <person name="Jian J."/>
            <person name="Huang B."/>
            <person name="Shan D."/>
            <person name="Shi M."/>
            <person name="Fang C."/>
            <person name="Yue Y."/>
            <person name="Li F."/>
            <person name="Li D."/>
            <person name="Wei S."/>
            <person name="Han B."/>
            <person name="Jiang C."/>
            <person name="Yin Y."/>
            <person name="Xia T."/>
            <person name="Zhang Z."/>
            <person name="Bennetzen J.L."/>
            <person name="Zhao S."/>
            <person name="Wan X."/>
        </authorList>
    </citation>
    <scope>NUCLEOTIDE SEQUENCE [LARGE SCALE GENOMIC DNA]</scope>
    <source>
        <strain evidence="16">cv. Shuchazao</strain>
        <tissue evidence="15">Leaf</tissue>
    </source>
</reference>
<dbReference type="GO" id="GO:0005886">
    <property type="term" value="C:plasma membrane"/>
    <property type="evidence" value="ECO:0007669"/>
    <property type="project" value="TreeGrafter"/>
</dbReference>
<organism evidence="15 16">
    <name type="scientific">Camellia sinensis var. sinensis</name>
    <name type="common">China tea</name>
    <dbReference type="NCBI Taxonomy" id="542762"/>
    <lineage>
        <taxon>Eukaryota</taxon>
        <taxon>Viridiplantae</taxon>
        <taxon>Streptophyta</taxon>
        <taxon>Embryophyta</taxon>
        <taxon>Tracheophyta</taxon>
        <taxon>Spermatophyta</taxon>
        <taxon>Magnoliopsida</taxon>
        <taxon>eudicotyledons</taxon>
        <taxon>Gunneridae</taxon>
        <taxon>Pentapetalae</taxon>
        <taxon>asterids</taxon>
        <taxon>Ericales</taxon>
        <taxon>Theaceae</taxon>
        <taxon>Camellia</taxon>
    </lineage>
</organism>
<dbReference type="PROSITE" id="PS51485">
    <property type="entry name" value="PHYTOCYANIN"/>
    <property type="match status" value="1"/>
</dbReference>
<keyword evidence="10" id="KW-1015">Disulfide bond</keyword>
<evidence type="ECO:0000256" key="2">
    <source>
        <dbReference type="ARBA" id="ARBA00022448"/>
    </source>
</evidence>
<dbReference type="CDD" id="cd04216">
    <property type="entry name" value="Phytocyanin"/>
    <property type="match status" value="1"/>
</dbReference>
<evidence type="ECO:0000256" key="9">
    <source>
        <dbReference type="ARBA" id="ARBA00023136"/>
    </source>
</evidence>
<feature type="compositionally biased region" description="Polar residues" evidence="12">
    <location>
        <begin position="123"/>
        <end position="191"/>
    </location>
</feature>
<comment type="subcellular location">
    <subcellularLocation>
        <location evidence="1">Membrane</location>
        <topology evidence="1">Single-pass type I membrane protein</topology>
    </subcellularLocation>
</comment>
<keyword evidence="5 13" id="KW-0732">Signal</keyword>
<feature type="chain" id="PRO_5020719454" description="Phytocyanin domain-containing protein" evidence="13">
    <location>
        <begin position="23"/>
        <end position="228"/>
    </location>
</feature>
<dbReference type="GO" id="GO:0009610">
    <property type="term" value="P:response to symbiotic fungus"/>
    <property type="evidence" value="ECO:0007669"/>
    <property type="project" value="UniProtKB-ARBA"/>
</dbReference>
<evidence type="ECO:0000313" key="15">
    <source>
        <dbReference type="EMBL" id="THG23851.1"/>
    </source>
</evidence>
<evidence type="ECO:0000259" key="14">
    <source>
        <dbReference type="PROSITE" id="PS51485"/>
    </source>
</evidence>
<feature type="compositionally biased region" description="Low complexity" evidence="12">
    <location>
        <begin position="192"/>
        <end position="204"/>
    </location>
</feature>
<keyword evidence="7" id="KW-1133">Transmembrane helix</keyword>
<feature type="domain" description="Phytocyanin" evidence="14">
    <location>
        <begin position="23"/>
        <end position="122"/>
    </location>
</feature>
<feature type="region of interest" description="Disordered" evidence="12">
    <location>
        <begin position="119"/>
        <end position="204"/>
    </location>
</feature>
<proteinExistence type="predicted"/>
<dbReference type="GO" id="GO:0009055">
    <property type="term" value="F:electron transfer activity"/>
    <property type="evidence" value="ECO:0007669"/>
    <property type="project" value="InterPro"/>
</dbReference>
<keyword evidence="4" id="KW-0479">Metal-binding</keyword>
<keyword evidence="3" id="KW-0812">Transmembrane</keyword>
<dbReference type="GO" id="GO:0046872">
    <property type="term" value="F:metal ion binding"/>
    <property type="evidence" value="ECO:0007669"/>
    <property type="project" value="UniProtKB-KW"/>
</dbReference>
<dbReference type="EMBL" id="SDRB02000096">
    <property type="protein sequence ID" value="THG23851.1"/>
    <property type="molecule type" value="Genomic_DNA"/>
</dbReference>
<keyword evidence="11" id="KW-0325">Glycoprotein</keyword>
<evidence type="ECO:0000256" key="10">
    <source>
        <dbReference type="ARBA" id="ARBA00023157"/>
    </source>
</evidence>
<dbReference type="PANTHER" id="PTHR33021:SF533">
    <property type="entry name" value="PHYTOCYANIN DOMAIN-CONTAINING PROTEIN"/>
    <property type="match status" value="1"/>
</dbReference>
<evidence type="ECO:0000256" key="3">
    <source>
        <dbReference type="ARBA" id="ARBA00022692"/>
    </source>
</evidence>
<protein>
    <recommendedName>
        <fullName evidence="14">Phytocyanin domain-containing protein</fullName>
    </recommendedName>
</protein>
<dbReference type="SUPFAM" id="SSF49503">
    <property type="entry name" value="Cupredoxins"/>
    <property type="match status" value="1"/>
</dbReference>
<dbReference type="InterPro" id="IPR003245">
    <property type="entry name" value="Phytocyanin_dom"/>
</dbReference>
<evidence type="ECO:0000313" key="16">
    <source>
        <dbReference type="Proteomes" id="UP000306102"/>
    </source>
</evidence>
<comment type="caution">
    <text evidence="15">The sequence shown here is derived from an EMBL/GenBank/DDBJ whole genome shotgun (WGS) entry which is preliminary data.</text>
</comment>
<dbReference type="FunFam" id="2.60.40.420:FF:000067">
    <property type="entry name" value="Cupredoxin superfamily protein"/>
    <property type="match status" value="1"/>
</dbReference>
<keyword evidence="16" id="KW-1185">Reference proteome</keyword>
<sequence>MDKQYLLTFFVVAIVFPSVTLAKEFIVGDEAGWTTTGDYEGWVKGKEFRIGDKLVFKYTIGLHNVYPVDEYGYKNCIIPQNGVLDSGEDTITLETPGPKYFVCGVGLHCEKGGQKLSVDVKQGDTQGPTHGEKTYSQSFGANGSPYTAPSQSPTTNGSPYVAPSQSQATNGSPYATPSQFSIANDSPNGAPSQSSISSDSSNSSNGLRKIGCQQLLAILVAIVALIVI</sequence>
<evidence type="ECO:0000256" key="7">
    <source>
        <dbReference type="ARBA" id="ARBA00022989"/>
    </source>
</evidence>
<feature type="signal peptide" evidence="13">
    <location>
        <begin position="1"/>
        <end position="22"/>
    </location>
</feature>
<evidence type="ECO:0000256" key="11">
    <source>
        <dbReference type="ARBA" id="ARBA00023180"/>
    </source>
</evidence>
<dbReference type="Pfam" id="PF02298">
    <property type="entry name" value="Cu_bind_like"/>
    <property type="match status" value="1"/>
</dbReference>
<evidence type="ECO:0000256" key="1">
    <source>
        <dbReference type="ARBA" id="ARBA00004479"/>
    </source>
</evidence>
<dbReference type="Proteomes" id="UP000306102">
    <property type="component" value="Unassembled WGS sequence"/>
</dbReference>
<evidence type="ECO:0000256" key="12">
    <source>
        <dbReference type="SAM" id="MobiDB-lite"/>
    </source>
</evidence>
<keyword evidence="8" id="KW-0186">Copper</keyword>
<keyword evidence="2" id="KW-0813">Transport</keyword>
<dbReference type="InterPro" id="IPR039391">
    <property type="entry name" value="Phytocyanin-like"/>
</dbReference>
<evidence type="ECO:0000256" key="6">
    <source>
        <dbReference type="ARBA" id="ARBA00022982"/>
    </source>
</evidence>
<dbReference type="AlphaFoldDB" id="A0A4S4F2W3"/>
<evidence type="ECO:0000256" key="5">
    <source>
        <dbReference type="ARBA" id="ARBA00022729"/>
    </source>
</evidence>
<keyword evidence="6" id="KW-0249">Electron transport</keyword>
<evidence type="ECO:0000256" key="13">
    <source>
        <dbReference type="SAM" id="SignalP"/>
    </source>
</evidence>
<evidence type="ECO:0000256" key="8">
    <source>
        <dbReference type="ARBA" id="ARBA00023008"/>
    </source>
</evidence>